<evidence type="ECO:0000256" key="9">
    <source>
        <dbReference type="ARBA" id="ARBA00059620"/>
    </source>
</evidence>
<comment type="caution">
    <text evidence="14">The sequence shown here is derived from an EMBL/GenBank/DDBJ whole genome shotgun (WGS) entry which is preliminary data.</text>
</comment>
<reference evidence="15" key="1">
    <citation type="journal article" date="2020" name="Stud. Mycol.">
        <title>101 Dothideomycetes genomes: A test case for predicting lifestyles and emergence of pathogens.</title>
        <authorList>
            <person name="Haridas S."/>
            <person name="Albert R."/>
            <person name="Binder M."/>
            <person name="Bloem J."/>
            <person name="LaButti K."/>
            <person name="Salamov A."/>
            <person name="Andreopoulos B."/>
            <person name="Baker S."/>
            <person name="Barry K."/>
            <person name="Bills G."/>
            <person name="Bluhm B."/>
            <person name="Cannon C."/>
            <person name="Castanera R."/>
            <person name="Culley D."/>
            <person name="Daum C."/>
            <person name="Ezra D."/>
            <person name="Gonzalez J."/>
            <person name="Henrissat B."/>
            <person name="Kuo A."/>
            <person name="Liang C."/>
            <person name="Lipzen A."/>
            <person name="Lutzoni F."/>
            <person name="Magnuson J."/>
            <person name="Mondo S."/>
            <person name="Nolan M."/>
            <person name="Ohm R."/>
            <person name="Pangilinan J."/>
            <person name="Park H.-J."/>
            <person name="Ramirez L."/>
            <person name="Alfaro M."/>
            <person name="Sun H."/>
            <person name="Tritt A."/>
            <person name="Yoshinaga Y."/>
            <person name="Zwiers L.-H."/>
            <person name="Turgeon B."/>
            <person name="Goodwin S."/>
            <person name="Spatafora J."/>
            <person name="Crous P."/>
            <person name="Grigoriev I."/>
        </authorList>
    </citation>
    <scope>NUCLEOTIDE SEQUENCE [LARGE SCALE GENOMIC DNA]</scope>
    <source>
        <strain evidence="15">CBS 304.66</strain>
    </source>
</reference>
<dbReference type="PRINTS" id="PR00080">
    <property type="entry name" value="SDRFAMILY"/>
</dbReference>
<dbReference type="OrthoDB" id="10253736at2759"/>
<evidence type="ECO:0000256" key="3">
    <source>
        <dbReference type="ARBA" id="ARBA00022692"/>
    </source>
</evidence>
<evidence type="ECO:0000256" key="2">
    <source>
        <dbReference type="ARBA" id="ARBA00006484"/>
    </source>
</evidence>
<dbReference type="PANTHER" id="PTHR24322:SF736">
    <property type="entry name" value="RETINOL DEHYDROGENASE 10"/>
    <property type="match status" value="1"/>
</dbReference>
<evidence type="ECO:0000313" key="14">
    <source>
        <dbReference type="EMBL" id="KAF2264265.1"/>
    </source>
</evidence>
<dbReference type="EMBL" id="ML986617">
    <property type="protein sequence ID" value="KAF2264265.1"/>
    <property type="molecule type" value="Genomic_DNA"/>
</dbReference>
<dbReference type="InterPro" id="IPR002347">
    <property type="entry name" value="SDR_fam"/>
</dbReference>
<evidence type="ECO:0000256" key="7">
    <source>
        <dbReference type="ARBA" id="ARBA00023098"/>
    </source>
</evidence>
<keyword evidence="3 13" id="KW-0812">Transmembrane</keyword>
<comment type="function">
    <text evidence="9">Catalyzes the reduction of all-trans-retinal to all-trans-retinol in the presence of NADPH.</text>
</comment>
<evidence type="ECO:0000256" key="11">
    <source>
        <dbReference type="ARBA" id="ARBA00082544"/>
    </source>
</evidence>
<dbReference type="InterPro" id="IPR036291">
    <property type="entry name" value="NAD(P)-bd_dom_sf"/>
</dbReference>
<keyword evidence="5 13" id="KW-1133">Transmembrane helix</keyword>
<dbReference type="CDD" id="cd05339">
    <property type="entry name" value="17beta-HSDXI-like_SDR_c"/>
    <property type="match status" value="1"/>
</dbReference>
<comment type="subcellular location">
    <subcellularLocation>
        <location evidence="1">Membrane</location>
        <topology evidence="1">Multi-pass membrane protein</topology>
    </subcellularLocation>
</comment>
<keyword evidence="15" id="KW-1185">Reference proteome</keyword>
<evidence type="ECO:0000256" key="13">
    <source>
        <dbReference type="SAM" id="Phobius"/>
    </source>
</evidence>
<keyword evidence="4" id="KW-0521">NADP</keyword>
<evidence type="ECO:0000256" key="4">
    <source>
        <dbReference type="ARBA" id="ARBA00022857"/>
    </source>
</evidence>
<proteinExistence type="inferred from homology"/>
<dbReference type="FunFam" id="3.40.50.720:FF:000131">
    <property type="entry name" value="Short-chain dehydrogenase/reductase 3"/>
    <property type="match status" value="1"/>
</dbReference>
<gene>
    <name evidence="14" type="ORF">CC78DRAFT_533329</name>
</gene>
<evidence type="ECO:0000313" key="15">
    <source>
        <dbReference type="Proteomes" id="UP000800093"/>
    </source>
</evidence>
<evidence type="ECO:0000256" key="1">
    <source>
        <dbReference type="ARBA" id="ARBA00004141"/>
    </source>
</evidence>
<dbReference type="PRINTS" id="PR00081">
    <property type="entry name" value="GDHRDH"/>
</dbReference>
<sequence>MSATAQRLSNLISLSFSHIALNPVLSGALLWVLTKGPTQVRARLASRFAALRDSGRLEQITKALRLLLALGLLRNVNGYLNKIALNAWRLKPLIGEKKKWNWSEEIAVVTGGCSGIGELIVRGLVKKGLRVAILDIQELPPELQGYANIKFFACDITDPTAVNTTAERIRAMMGSPSILVNNAGIAQAHTILDTSDEWLRKIFDINLLSNFTTVKAFLPDMIAKNKGHIVSVASASSYLGIAGMVDYTATKAGVLSFHEGLNQELKHRYNARGVLTTSVHPSWVRTPLIQTWEKALKATGNALIEPQDVADVIVKQIISASGGQIFVPHTLSKVALLRGLPHWLQELLRDGTSKAVLRQ</sequence>
<evidence type="ECO:0000256" key="8">
    <source>
        <dbReference type="ARBA" id="ARBA00023136"/>
    </source>
</evidence>
<dbReference type="Proteomes" id="UP000800093">
    <property type="component" value="Unassembled WGS sequence"/>
</dbReference>
<feature type="transmembrane region" description="Helical" evidence="13">
    <location>
        <begin position="12"/>
        <end position="33"/>
    </location>
</feature>
<dbReference type="Pfam" id="PF00106">
    <property type="entry name" value="adh_short"/>
    <property type="match status" value="1"/>
</dbReference>
<dbReference type="Gene3D" id="3.40.50.720">
    <property type="entry name" value="NAD(P)-binding Rossmann-like Domain"/>
    <property type="match status" value="1"/>
</dbReference>
<organism evidence="14 15">
    <name type="scientific">Lojkania enalia</name>
    <dbReference type="NCBI Taxonomy" id="147567"/>
    <lineage>
        <taxon>Eukaryota</taxon>
        <taxon>Fungi</taxon>
        <taxon>Dikarya</taxon>
        <taxon>Ascomycota</taxon>
        <taxon>Pezizomycotina</taxon>
        <taxon>Dothideomycetes</taxon>
        <taxon>Pleosporomycetidae</taxon>
        <taxon>Pleosporales</taxon>
        <taxon>Pleosporales incertae sedis</taxon>
        <taxon>Lojkania</taxon>
    </lineage>
</organism>
<comment type="similarity">
    <text evidence="2 12">Belongs to the short-chain dehydrogenases/reductases (SDR) family.</text>
</comment>
<dbReference type="AlphaFoldDB" id="A0A9P4KD31"/>
<keyword evidence="8 13" id="KW-0472">Membrane</keyword>
<protein>
    <recommendedName>
        <fullName evidence="10">Short-chain dehydrogenase/reductase 3</fullName>
    </recommendedName>
    <alternativeName>
        <fullName evidence="11">Retinal short-chain dehydrogenase/reductase 1</fullName>
    </alternativeName>
</protein>
<evidence type="ECO:0000256" key="12">
    <source>
        <dbReference type="RuleBase" id="RU000363"/>
    </source>
</evidence>
<keyword evidence="7" id="KW-0443">Lipid metabolism</keyword>
<dbReference type="SUPFAM" id="SSF51735">
    <property type="entry name" value="NAD(P)-binding Rossmann-fold domains"/>
    <property type="match status" value="1"/>
</dbReference>
<dbReference type="PANTHER" id="PTHR24322">
    <property type="entry name" value="PKSB"/>
    <property type="match status" value="1"/>
</dbReference>
<accession>A0A9P4KD31</accession>
<evidence type="ECO:0000256" key="10">
    <source>
        <dbReference type="ARBA" id="ARBA00068717"/>
    </source>
</evidence>
<keyword evidence="6" id="KW-0560">Oxidoreductase</keyword>
<dbReference type="GO" id="GO:0052650">
    <property type="term" value="F:all-trans-retinol dehydrogenase (NADP+) activity"/>
    <property type="evidence" value="ECO:0007669"/>
    <property type="project" value="UniProtKB-ARBA"/>
</dbReference>
<evidence type="ECO:0000256" key="5">
    <source>
        <dbReference type="ARBA" id="ARBA00022989"/>
    </source>
</evidence>
<name>A0A9P4KD31_9PLEO</name>
<dbReference type="GO" id="GO:0016020">
    <property type="term" value="C:membrane"/>
    <property type="evidence" value="ECO:0007669"/>
    <property type="project" value="UniProtKB-SubCell"/>
</dbReference>
<evidence type="ECO:0000256" key="6">
    <source>
        <dbReference type="ARBA" id="ARBA00023002"/>
    </source>
</evidence>